<dbReference type="Gene3D" id="1.20.1270.50">
    <property type="entry name" value="Glycoside hydrolase family 38, central domain"/>
    <property type="match status" value="1"/>
</dbReference>
<dbReference type="Pfam" id="PF09261">
    <property type="entry name" value="Alpha-mann_mid"/>
    <property type="match status" value="1"/>
</dbReference>
<dbReference type="InterPro" id="IPR011013">
    <property type="entry name" value="Gal_mutarotase_sf_dom"/>
</dbReference>
<comment type="caution">
    <text evidence="6">The sequence shown here is derived from an EMBL/GenBank/DDBJ whole genome shotgun (WGS) entry which is preliminary data.</text>
</comment>
<dbReference type="InterPro" id="IPR041147">
    <property type="entry name" value="GH38_C"/>
</dbReference>
<name>A0A0R1JPT7_9LACO</name>
<dbReference type="Gene3D" id="2.70.98.30">
    <property type="entry name" value="Golgi alpha-mannosidase II, domain 4"/>
    <property type="match status" value="1"/>
</dbReference>
<dbReference type="SMART" id="SM00872">
    <property type="entry name" value="Alpha-mann_mid"/>
    <property type="match status" value="1"/>
</dbReference>
<dbReference type="RefSeq" id="WP_202812903.1">
    <property type="nucleotide sequence ID" value="NZ_AZDJ01000032.1"/>
</dbReference>
<comment type="similarity">
    <text evidence="1">Belongs to the glycosyl hydrolase 38 family.</text>
</comment>
<dbReference type="GO" id="GO:0030246">
    <property type="term" value="F:carbohydrate binding"/>
    <property type="evidence" value="ECO:0007669"/>
    <property type="project" value="InterPro"/>
</dbReference>
<dbReference type="EMBL" id="AZDJ01000032">
    <property type="protein sequence ID" value="KRK70388.1"/>
    <property type="molecule type" value="Genomic_DNA"/>
</dbReference>
<dbReference type="Pfam" id="PF01074">
    <property type="entry name" value="Glyco_hydro_38N"/>
    <property type="match status" value="1"/>
</dbReference>
<gene>
    <name evidence="6" type="ORF">FD02_GL000453</name>
</gene>
<dbReference type="InterPro" id="IPR011330">
    <property type="entry name" value="Glyco_hydro/deAcase_b/a-brl"/>
</dbReference>
<dbReference type="Gene3D" id="3.20.110.10">
    <property type="entry name" value="Glycoside hydrolase 38, N terminal domain"/>
    <property type="match status" value="1"/>
</dbReference>
<evidence type="ECO:0000313" key="6">
    <source>
        <dbReference type="EMBL" id="KRK70388.1"/>
    </source>
</evidence>
<dbReference type="InterPro" id="IPR027291">
    <property type="entry name" value="Glyco_hydro_38_N_sf"/>
</dbReference>
<dbReference type="Proteomes" id="UP000051804">
    <property type="component" value="Unassembled WGS sequence"/>
</dbReference>
<dbReference type="PANTHER" id="PTHR46017">
    <property type="entry name" value="ALPHA-MANNOSIDASE 2C1"/>
    <property type="match status" value="1"/>
</dbReference>
<keyword evidence="7" id="KW-1185">Reference proteome</keyword>
<dbReference type="Gene3D" id="2.60.40.2220">
    <property type="match status" value="1"/>
</dbReference>
<dbReference type="PANTHER" id="PTHR46017:SF1">
    <property type="entry name" value="ALPHA-MANNOSIDASE 2C1"/>
    <property type="match status" value="1"/>
</dbReference>
<dbReference type="Pfam" id="PF17677">
    <property type="entry name" value="Glyco_hydro38C2"/>
    <property type="match status" value="1"/>
</dbReference>
<keyword evidence="4" id="KW-0326">Glycosidase</keyword>
<accession>A0A0R1JPT7</accession>
<dbReference type="GO" id="GO:0009313">
    <property type="term" value="P:oligosaccharide catabolic process"/>
    <property type="evidence" value="ECO:0007669"/>
    <property type="project" value="TreeGrafter"/>
</dbReference>
<dbReference type="InterPro" id="IPR000602">
    <property type="entry name" value="Glyco_hydro_38_N"/>
</dbReference>
<organism evidence="6 7">
    <name type="scientific">Lacticaseibacillus nasuensis JCM 17158</name>
    <dbReference type="NCBI Taxonomy" id="1291734"/>
    <lineage>
        <taxon>Bacteria</taxon>
        <taxon>Bacillati</taxon>
        <taxon>Bacillota</taxon>
        <taxon>Bacilli</taxon>
        <taxon>Lactobacillales</taxon>
        <taxon>Lactobacillaceae</taxon>
        <taxon>Lacticaseibacillus</taxon>
    </lineage>
</organism>
<dbReference type="InterPro" id="IPR037094">
    <property type="entry name" value="Glyco_hydro_38_cen_sf"/>
</dbReference>
<dbReference type="InterPro" id="IPR028995">
    <property type="entry name" value="Glyco_hydro_57/38_cen_sf"/>
</dbReference>
<dbReference type="GO" id="GO:0046872">
    <property type="term" value="F:metal ion binding"/>
    <property type="evidence" value="ECO:0007669"/>
    <property type="project" value="UniProtKB-KW"/>
</dbReference>
<dbReference type="InterPro" id="IPR015341">
    <property type="entry name" value="Glyco_hydro_38_cen"/>
</dbReference>
<reference evidence="6 7" key="1">
    <citation type="journal article" date="2015" name="Genome Announc.">
        <title>Expanding the biotechnology potential of lactobacilli through comparative genomics of 213 strains and associated genera.</title>
        <authorList>
            <person name="Sun Z."/>
            <person name="Harris H.M."/>
            <person name="McCann A."/>
            <person name="Guo C."/>
            <person name="Argimon S."/>
            <person name="Zhang W."/>
            <person name="Yang X."/>
            <person name="Jeffery I.B."/>
            <person name="Cooney J.C."/>
            <person name="Kagawa T.F."/>
            <person name="Liu W."/>
            <person name="Song Y."/>
            <person name="Salvetti E."/>
            <person name="Wrobel A."/>
            <person name="Rasinkangas P."/>
            <person name="Parkhill J."/>
            <person name="Rea M.C."/>
            <person name="O'Sullivan O."/>
            <person name="Ritari J."/>
            <person name="Douillard F.P."/>
            <person name="Paul Ross R."/>
            <person name="Yang R."/>
            <person name="Briner A.E."/>
            <person name="Felis G.E."/>
            <person name="de Vos W.M."/>
            <person name="Barrangou R."/>
            <person name="Klaenhammer T.R."/>
            <person name="Caufield P.W."/>
            <person name="Cui Y."/>
            <person name="Zhang H."/>
            <person name="O'Toole P.W."/>
        </authorList>
    </citation>
    <scope>NUCLEOTIDE SEQUENCE [LARGE SCALE GENOMIC DNA]</scope>
    <source>
        <strain evidence="6 7">JCM 17158</strain>
    </source>
</reference>
<dbReference type="PATRIC" id="fig|1291734.4.peg.467"/>
<dbReference type="FunFam" id="1.20.1270.50:FF:000004">
    <property type="entry name" value="alpha-mannosidase 2C1 isoform X1"/>
    <property type="match status" value="1"/>
</dbReference>
<evidence type="ECO:0000256" key="4">
    <source>
        <dbReference type="ARBA" id="ARBA00023295"/>
    </source>
</evidence>
<dbReference type="GO" id="GO:0006013">
    <property type="term" value="P:mannose metabolic process"/>
    <property type="evidence" value="ECO:0007669"/>
    <property type="project" value="InterPro"/>
</dbReference>
<evidence type="ECO:0000259" key="5">
    <source>
        <dbReference type="SMART" id="SM00872"/>
    </source>
</evidence>
<dbReference type="FunFam" id="2.70.98.30:FF:000010">
    <property type="entry name" value="Cytosolic alpha-mannosidase"/>
    <property type="match status" value="1"/>
</dbReference>
<protein>
    <recommendedName>
        <fullName evidence="5">Glycoside hydrolase family 38 central domain-containing protein</fullName>
    </recommendedName>
</protein>
<sequence length="1025" mass="116441">MSMFYLRDKLTARVKELANYRLTLVCPITGWLWLDDPTGVEKYPPSDWTLASNFAVGDEWKGRDRYAWVKATIALPDQPELYVVLDFGKSDGGYLSGFEGLLFIDGVIVQGVDGNHMEVNLTAWRGRTVVVAVRLWSGIEGGGVPKELHHRFQQASLMQRNPECDDLYYLSNMLVQTLAVLPESDPTRYPLAQALDDAFMTLDWRAPGSHAFFASVGRADQQLNDAIAAMPKQAQVTITAVGHTHIDVAWLWRLKHTREKAARSFATVLEMMNEYPDYVFMQSQPQLYQYVKEDYPELFAQIKQRVAEGRWEADGSMWLEADCNIPSGESLTRQILAGSQFFSKEFGVAVHYLWLPDVFGYSWALPQILTKSGITTFMTTKISWNQYNRMPHDTFIWKGMDGSEVLTHFITTPDPEDDSGLEAQWYYTYNGILTPETVRGIYESYQDKAINHELLLAYGYGDGGGGVNREQIENRRRLDMIPGLPRVQTGKAGDYFARLHETIEKTEGYVHTWDGELYLEYHRGTYTAQAFAKRLMRKNELGLRRIELLYSLAAIATGTVYPQLALNRLWRVLLRNQFHDIIPGSAAHDVYVDNRTEMLEIKKQCQLLQATLADADEQLTIINTAGWAVTQLVTLPAASGYATATDVVPSCRVKGQTYALVTVPALGQVVLHEIRNAMTEMPLADVTTTGLTTARYILTWNLAGELTRIYHRRSGREVLNGTGNTLQLFEDKPINYDAWNIDIFYQQKMQVLHADSIRVVANTPLMVAVVFTYTFGRSHLTTEMRLYSHTDRIDFVTNVDWHERQQLLKVKFDVNIRANEATYDIQYGNVKRPTNWNTSWEYAKFEVVGHQWADLSQHDFGVSLMNDCKYGYDIKDHTMRLSLLTSSIDPDPTADQGEQHFTYSLYPHEGDFVAGQTVQAAWALNEPLTVMPGKLDLPNIQLTTPAPVAIDALKRAEDGRGWILRVHDYSGGTTPIGLDIPGITLWDETNLMEVDDGKLHDMPLSAVLQPYEIRTFRLQENSRRN</sequence>
<keyword evidence="3" id="KW-0378">Hydrolase</keyword>
<dbReference type="Pfam" id="PF07748">
    <property type="entry name" value="Glyco_hydro_38C"/>
    <property type="match status" value="1"/>
</dbReference>
<dbReference type="FunFam" id="3.20.110.10:FF:000002">
    <property type="entry name" value="alpha-mannosidase 2C1 isoform X1"/>
    <property type="match status" value="1"/>
</dbReference>
<dbReference type="GO" id="GO:0004559">
    <property type="term" value="F:alpha-mannosidase activity"/>
    <property type="evidence" value="ECO:0007669"/>
    <property type="project" value="InterPro"/>
</dbReference>
<dbReference type="InterPro" id="IPR011682">
    <property type="entry name" value="Glyco_hydro_38_C"/>
</dbReference>
<evidence type="ECO:0000256" key="2">
    <source>
        <dbReference type="ARBA" id="ARBA00022723"/>
    </source>
</evidence>
<evidence type="ECO:0000256" key="3">
    <source>
        <dbReference type="ARBA" id="ARBA00022801"/>
    </source>
</evidence>
<dbReference type="STRING" id="1291734.FD02_GL000453"/>
<feature type="domain" description="Glycoside hydrolase family 38 central" evidence="5">
    <location>
        <begin position="520"/>
        <end position="598"/>
    </location>
</feature>
<evidence type="ECO:0000256" key="1">
    <source>
        <dbReference type="ARBA" id="ARBA00009792"/>
    </source>
</evidence>
<proteinExistence type="inferred from homology"/>
<dbReference type="CDD" id="cd10789">
    <property type="entry name" value="GH38N_AMII_ER_cytosolic"/>
    <property type="match status" value="1"/>
</dbReference>
<dbReference type="SUPFAM" id="SSF88713">
    <property type="entry name" value="Glycoside hydrolase/deacetylase"/>
    <property type="match status" value="1"/>
</dbReference>
<dbReference type="SUPFAM" id="SSF74650">
    <property type="entry name" value="Galactose mutarotase-like"/>
    <property type="match status" value="1"/>
</dbReference>
<evidence type="ECO:0000313" key="7">
    <source>
        <dbReference type="Proteomes" id="UP000051804"/>
    </source>
</evidence>
<dbReference type="AlphaFoldDB" id="A0A0R1JPT7"/>
<keyword evidence="2" id="KW-0479">Metal-binding</keyword>
<dbReference type="SUPFAM" id="SSF88688">
    <property type="entry name" value="Families 57/38 glycoside transferase middle domain"/>
    <property type="match status" value="1"/>
</dbReference>